<accession>A0A8F9TRN9</accession>
<organism evidence="2 3">
    <name type="scientific">Horticoccus luteus</name>
    <dbReference type="NCBI Taxonomy" id="2862869"/>
    <lineage>
        <taxon>Bacteria</taxon>
        <taxon>Pseudomonadati</taxon>
        <taxon>Verrucomicrobiota</taxon>
        <taxon>Opitutia</taxon>
        <taxon>Opitutales</taxon>
        <taxon>Opitutaceae</taxon>
        <taxon>Horticoccus</taxon>
    </lineage>
</organism>
<proteinExistence type="predicted"/>
<name>A0A8F9TRN9_9BACT</name>
<feature type="transmembrane region" description="Helical" evidence="1">
    <location>
        <begin position="6"/>
        <end position="30"/>
    </location>
</feature>
<dbReference type="Proteomes" id="UP000825051">
    <property type="component" value="Chromosome"/>
</dbReference>
<protein>
    <submittedName>
        <fullName evidence="2">Uncharacterized protein</fullName>
    </submittedName>
</protein>
<evidence type="ECO:0000256" key="1">
    <source>
        <dbReference type="SAM" id="Phobius"/>
    </source>
</evidence>
<keyword evidence="1" id="KW-1133">Transmembrane helix</keyword>
<reference evidence="2" key="1">
    <citation type="submission" date="2021-08" db="EMBL/GenBank/DDBJ databases">
        <title>Genome of a novel bacterium of the phylum Verrucomicrobia, Oleiharenicola sp. KSB-15.</title>
        <authorList>
            <person name="Chung J.-H."/>
            <person name="Ahn J.-H."/>
            <person name="Yoon Y."/>
            <person name="Kim D.-Y."/>
            <person name="An S.-H."/>
            <person name="Park I."/>
            <person name="Yeon J."/>
        </authorList>
    </citation>
    <scope>NUCLEOTIDE SEQUENCE</scope>
    <source>
        <strain evidence="2">KSB-15</strain>
    </source>
</reference>
<gene>
    <name evidence="2" type="ORF">K0B96_10455</name>
</gene>
<dbReference type="KEGG" id="ole:K0B96_10455"/>
<dbReference type="AlphaFoldDB" id="A0A8F9TRN9"/>
<evidence type="ECO:0000313" key="2">
    <source>
        <dbReference type="EMBL" id="QYM77746.1"/>
    </source>
</evidence>
<keyword evidence="1" id="KW-0812">Transmembrane</keyword>
<dbReference type="EMBL" id="CP080507">
    <property type="protein sequence ID" value="QYM77746.1"/>
    <property type="molecule type" value="Genomic_DNA"/>
</dbReference>
<keyword evidence="3" id="KW-1185">Reference proteome</keyword>
<keyword evidence="1" id="KW-0472">Membrane</keyword>
<dbReference type="RefSeq" id="WP_220160850.1">
    <property type="nucleotide sequence ID" value="NZ_CP080507.1"/>
</dbReference>
<evidence type="ECO:0000313" key="3">
    <source>
        <dbReference type="Proteomes" id="UP000825051"/>
    </source>
</evidence>
<sequence>MKKLNLMGWFLIAIFFIALAIVGADVYLSFTRERRECRKLMSVVSSIGVKSYLLQWVDKNANIAGVEKYTVSLPGSLSNVILDRPVDWQFLHFRAEQSKVALIGRHNKYEAAFFYEGRRSGILVPFNQELGDVTKYFVDKWGEKIDSRVYIICDLGDYDQEDRKSGNQ</sequence>